<proteinExistence type="predicted"/>
<dbReference type="GO" id="GO:0052717">
    <property type="term" value="F:tRNA-specific adenosine-34 deaminase activity"/>
    <property type="evidence" value="ECO:0007669"/>
    <property type="project" value="UniProtKB-EC"/>
</dbReference>
<evidence type="ECO:0000259" key="3">
    <source>
        <dbReference type="PROSITE" id="PS51747"/>
    </source>
</evidence>
<dbReference type="PANTHER" id="PTHR11079">
    <property type="entry name" value="CYTOSINE DEAMINASE FAMILY MEMBER"/>
    <property type="match status" value="1"/>
</dbReference>
<feature type="domain" description="CMP/dCMP-type deaminase" evidence="3">
    <location>
        <begin position="5"/>
        <end position="115"/>
    </location>
</feature>
<dbReference type="GO" id="GO:0006152">
    <property type="term" value="P:purine nucleoside catabolic process"/>
    <property type="evidence" value="ECO:0007669"/>
    <property type="project" value="TreeGrafter"/>
</dbReference>
<dbReference type="SUPFAM" id="SSF53927">
    <property type="entry name" value="Cytidine deaminase-like"/>
    <property type="match status" value="1"/>
</dbReference>
<keyword evidence="2" id="KW-0862">Zinc</keyword>
<dbReference type="EC" id="3.5.4.33" evidence="4"/>
<dbReference type="EMBL" id="CP157484">
    <property type="protein sequence ID" value="XBO40044.1"/>
    <property type="molecule type" value="Genomic_DNA"/>
</dbReference>
<evidence type="ECO:0000313" key="4">
    <source>
        <dbReference type="EMBL" id="XBO40044.1"/>
    </source>
</evidence>
<sequence length="156" mass="16994">MTIDSSDHGFLKRAVDISYDHMRSGEGRPFGAILVMKGKPVAEGWNSIFASKDPTAHAELMAIRRACKVLGHGDLTGSTLYASGEPCPMCLGAMYLAGVSRCVYATTRQEASRIGAQTEIIYEEYLKPEAERAIPCIHVPMPEASAAFDEWLAKAR</sequence>
<evidence type="ECO:0000256" key="2">
    <source>
        <dbReference type="ARBA" id="ARBA00022833"/>
    </source>
</evidence>
<dbReference type="InterPro" id="IPR002125">
    <property type="entry name" value="CMP_dCMP_dom"/>
</dbReference>
<dbReference type="InterPro" id="IPR016192">
    <property type="entry name" value="APOBEC/CMP_deaminase_Zn-bd"/>
</dbReference>
<dbReference type="GO" id="GO:0047974">
    <property type="term" value="F:guanosine deaminase activity"/>
    <property type="evidence" value="ECO:0007669"/>
    <property type="project" value="TreeGrafter"/>
</dbReference>
<dbReference type="Pfam" id="PF00383">
    <property type="entry name" value="dCMP_cyt_deam_1"/>
    <property type="match status" value="1"/>
</dbReference>
<dbReference type="AlphaFoldDB" id="A0AAU7JJ92"/>
<dbReference type="RefSeq" id="WP_406856898.1">
    <property type="nucleotide sequence ID" value="NZ_CP157484.1"/>
</dbReference>
<dbReference type="InterPro" id="IPR016193">
    <property type="entry name" value="Cytidine_deaminase-like"/>
</dbReference>
<dbReference type="GO" id="GO:0008270">
    <property type="term" value="F:zinc ion binding"/>
    <property type="evidence" value="ECO:0007669"/>
    <property type="project" value="InterPro"/>
</dbReference>
<dbReference type="PANTHER" id="PTHR11079:SF161">
    <property type="entry name" value="CMP_DCMP-TYPE DEAMINASE DOMAIN-CONTAINING PROTEIN"/>
    <property type="match status" value="1"/>
</dbReference>
<keyword evidence="1" id="KW-0479">Metal-binding</keyword>
<dbReference type="PROSITE" id="PS51747">
    <property type="entry name" value="CYT_DCMP_DEAMINASES_2"/>
    <property type="match status" value="1"/>
</dbReference>
<keyword evidence="4" id="KW-0378">Hydrolase</keyword>
<reference evidence="4" key="1">
    <citation type="submission" date="2024-05" db="EMBL/GenBank/DDBJ databases">
        <authorList>
            <person name="Kim S."/>
            <person name="Heo J."/>
            <person name="Choi H."/>
            <person name="Choi Y."/>
            <person name="Kwon S.-W."/>
            <person name="Kim Y."/>
        </authorList>
    </citation>
    <scope>NUCLEOTIDE SEQUENCE</scope>
    <source>
        <strain evidence="4">KACC 23698</strain>
    </source>
</reference>
<dbReference type="Gene3D" id="3.40.140.10">
    <property type="entry name" value="Cytidine Deaminase, domain 2"/>
    <property type="match status" value="1"/>
</dbReference>
<name>A0AAU7JJ92_9HYPH</name>
<dbReference type="CDD" id="cd01285">
    <property type="entry name" value="nucleoside_deaminase"/>
    <property type="match status" value="1"/>
</dbReference>
<organism evidence="4">
    <name type="scientific">Alsobacter sp. KACC 23698</name>
    <dbReference type="NCBI Taxonomy" id="3149229"/>
    <lineage>
        <taxon>Bacteria</taxon>
        <taxon>Pseudomonadati</taxon>
        <taxon>Pseudomonadota</taxon>
        <taxon>Alphaproteobacteria</taxon>
        <taxon>Hyphomicrobiales</taxon>
        <taxon>Alsobacteraceae</taxon>
        <taxon>Alsobacter</taxon>
    </lineage>
</organism>
<dbReference type="PROSITE" id="PS00903">
    <property type="entry name" value="CYT_DCMP_DEAMINASES_1"/>
    <property type="match status" value="1"/>
</dbReference>
<protein>
    <submittedName>
        <fullName evidence="4">Nucleoside deaminase</fullName>
        <ecNumber evidence="4">3.5.4.33</ecNumber>
    </submittedName>
</protein>
<evidence type="ECO:0000256" key="1">
    <source>
        <dbReference type="ARBA" id="ARBA00022723"/>
    </source>
</evidence>
<accession>A0AAU7JJ92</accession>
<gene>
    <name evidence="4" type="ORF">ABEG18_04490</name>
</gene>